<dbReference type="Pfam" id="PF00435">
    <property type="entry name" value="Spectrin"/>
    <property type="match status" value="1"/>
</dbReference>
<dbReference type="EMBL" id="GL767074">
    <property type="protein sequence ID" value="EFZ14237.1"/>
    <property type="molecule type" value="Genomic_DNA"/>
</dbReference>
<feature type="non-terminal residue" evidence="1">
    <location>
        <position position="1"/>
    </location>
</feature>
<sequence>VIVDLYSSNKLTRLAGAKQIHIFDRIADETISWIQEKKAAYSSDDYGQDLEASQALVRKHQGFETDLAAVKEQMESGY</sequence>
<name>E9IYW5_SOLIN</name>
<proteinExistence type="predicted"/>
<accession>E9IYW5</accession>
<evidence type="ECO:0000313" key="1">
    <source>
        <dbReference type="EMBL" id="EFZ14237.1"/>
    </source>
</evidence>
<dbReference type="InterPro" id="IPR002017">
    <property type="entry name" value="Spectrin_repeat"/>
</dbReference>
<reference evidence="1" key="1">
    <citation type="journal article" date="2011" name="Proc. Natl. Acad. Sci. U.S.A.">
        <title>The genome of the fire ant Solenopsis invicta.</title>
        <authorList>
            <person name="Wurm Y."/>
            <person name="Wang J."/>
            <person name="Riba-Grognuz O."/>
            <person name="Corona M."/>
            <person name="Nygaard S."/>
            <person name="Hunt B.G."/>
            <person name="Ingram K.K."/>
            <person name="Falquet L."/>
            <person name="Nipitwattanaphon M."/>
            <person name="Gotzek D."/>
            <person name="Dijkstra M.B."/>
            <person name="Oettler J."/>
            <person name="Comtesse F."/>
            <person name="Shih C.J."/>
            <person name="Wu W.J."/>
            <person name="Yang C.C."/>
            <person name="Thomas J."/>
            <person name="Beaudoing E."/>
            <person name="Pradervand S."/>
            <person name="Flegel V."/>
            <person name="Cook E.D."/>
            <person name="Fabbretti R."/>
            <person name="Stockinger H."/>
            <person name="Long L."/>
            <person name="Farmerie W.G."/>
            <person name="Oakey J."/>
            <person name="Boomsma J.J."/>
            <person name="Pamilo P."/>
            <person name="Yi S.V."/>
            <person name="Heinze J."/>
            <person name="Goodisman M.A."/>
            <person name="Farinelli L."/>
            <person name="Harshman K."/>
            <person name="Hulo N."/>
            <person name="Cerutti L."/>
            <person name="Xenarios I."/>
            <person name="Shoemaker D."/>
            <person name="Keller L."/>
        </authorList>
    </citation>
    <scope>NUCLEOTIDE SEQUENCE [LARGE SCALE GENOMIC DNA]</scope>
</reference>
<feature type="non-terminal residue" evidence="1">
    <location>
        <position position="78"/>
    </location>
</feature>
<organism>
    <name type="scientific">Solenopsis invicta</name>
    <name type="common">Red imported fire ant</name>
    <name type="synonym">Solenopsis wagneri</name>
    <dbReference type="NCBI Taxonomy" id="13686"/>
    <lineage>
        <taxon>Eukaryota</taxon>
        <taxon>Metazoa</taxon>
        <taxon>Ecdysozoa</taxon>
        <taxon>Arthropoda</taxon>
        <taxon>Hexapoda</taxon>
        <taxon>Insecta</taxon>
        <taxon>Pterygota</taxon>
        <taxon>Neoptera</taxon>
        <taxon>Endopterygota</taxon>
        <taxon>Hymenoptera</taxon>
        <taxon>Apocrita</taxon>
        <taxon>Aculeata</taxon>
        <taxon>Formicoidea</taxon>
        <taxon>Formicidae</taxon>
        <taxon>Myrmicinae</taxon>
        <taxon>Solenopsis</taxon>
    </lineage>
</organism>
<dbReference type="PANTHER" id="PTHR11915">
    <property type="entry name" value="SPECTRIN/FILAMIN RELATED CYTOSKELETAL PROTEIN"/>
    <property type="match status" value="1"/>
</dbReference>
<dbReference type="HOGENOM" id="CLU_2629020_0_0_1"/>
<gene>
    <name evidence="1" type="ORF">SINV_02157</name>
</gene>
<dbReference type="Gene3D" id="1.20.58.60">
    <property type="match status" value="1"/>
</dbReference>
<protein>
    <submittedName>
        <fullName evidence="1">Uncharacterized protein</fullName>
    </submittedName>
</protein>
<dbReference type="AlphaFoldDB" id="E9IYW5"/>
<dbReference type="SUPFAM" id="SSF46966">
    <property type="entry name" value="Spectrin repeat"/>
    <property type="match status" value="1"/>
</dbReference>